<dbReference type="PRINTS" id="PR00455">
    <property type="entry name" value="HTHTETR"/>
</dbReference>
<dbReference type="FunFam" id="1.10.10.60:FF:000141">
    <property type="entry name" value="TetR family transcriptional regulator"/>
    <property type="match status" value="1"/>
</dbReference>
<evidence type="ECO:0000256" key="4">
    <source>
        <dbReference type="PROSITE-ProRule" id="PRU00335"/>
    </source>
</evidence>
<protein>
    <submittedName>
        <fullName evidence="6">TetR/AcrR family transcriptional regulator</fullName>
    </submittedName>
</protein>
<dbReference type="PANTHER" id="PTHR30055">
    <property type="entry name" value="HTH-TYPE TRANSCRIPTIONAL REGULATOR RUTR"/>
    <property type="match status" value="1"/>
</dbReference>
<name>A0A3M8CRQ8_9BACL</name>
<dbReference type="InterPro" id="IPR001647">
    <property type="entry name" value="HTH_TetR"/>
</dbReference>
<evidence type="ECO:0000256" key="1">
    <source>
        <dbReference type="ARBA" id="ARBA00023015"/>
    </source>
</evidence>
<comment type="caution">
    <text evidence="6">The sequence shown here is derived from an EMBL/GenBank/DDBJ whole genome shotgun (WGS) entry which is preliminary data.</text>
</comment>
<dbReference type="GO" id="GO:0003700">
    <property type="term" value="F:DNA-binding transcription factor activity"/>
    <property type="evidence" value="ECO:0007669"/>
    <property type="project" value="TreeGrafter"/>
</dbReference>
<dbReference type="EMBL" id="RHHT01000026">
    <property type="protein sequence ID" value="RNB78229.1"/>
    <property type="molecule type" value="Genomic_DNA"/>
</dbReference>
<evidence type="ECO:0000313" key="6">
    <source>
        <dbReference type="EMBL" id="RNB78229.1"/>
    </source>
</evidence>
<evidence type="ECO:0000256" key="2">
    <source>
        <dbReference type="ARBA" id="ARBA00023125"/>
    </source>
</evidence>
<dbReference type="SUPFAM" id="SSF46689">
    <property type="entry name" value="Homeodomain-like"/>
    <property type="match status" value="1"/>
</dbReference>
<dbReference type="Pfam" id="PF00440">
    <property type="entry name" value="TetR_N"/>
    <property type="match status" value="1"/>
</dbReference>
<proteinExistence type="predicted"/>
<dbReference type="Proteomes" id="UP000281915">
    <property type="component" value="Unassembled WGS sequence"/>
</dbReference>
<feature type="domain" description="HTH tetR-type" evidence="5">
    <location>
        <begin position="10"/>
        <end position="70"/>
    </location>
</feature>
<organism evidence="6 7">
    <name type="scientific">Brevibacillus panacihumi</name>
    <dbReference type="NCBI Taxonomy" id="497735"/>
    <lineage>
        <taxon>Bacteria</taxon>
        <taxon>Bacillati</taxon>
        <taxon>Bacillota</taxon>
        <taxon>Bacilli</taxon>
        <taxon>Bacillales</taxon>
        <taxon>Paenibacillaceae</taxon>
        <taxon>Brevibacillus</taxon>
    </lineage>
</organism>
<dbReference type="PANTHER" id="PTHR30055:SF234">
    <property type="entry name" value="HTH-TYPE TRANSCRIPTIONAL REGULATOR BETI"/>
    <property type="match status" value="1"/>
</dbReference>
<dbReference type="AlphaFoldDB" id="A0A3M8CRQ8"/>
<keyword evidence="3" id="KW-0804">Transcription</keyword>
<evidence type="ECO:0000256" key="3">
    <source>
        <dbReference type="ARBA" id="ARBA00023163"/>
    </source>
</evidence>
<evidence type="ECO:0000259" key="5">
    <source>
        <dbReference type="PROSITE" id="PS50977"/>
    </source>
</evidence>
<keyword evidence="2 4" id="KW-0238">DNA-binding</keyword>
<feature type="DNA-binding region" description="H-T-H motif" evidence="4">
    <location>
        <begin position="33"/>
        <end position="52"/>
    </location>
</feature>
<gene>
    <name evidence="6" type="ORF">EDM58_12035</name>
</gene>
<dbReference type="GO" id="GO:0000976">
    <property type="term" value="F:transcription cis-regulatory region binding"/>
    <property type="evidence" value="ECO:0007669"/>
    <property type="project" value="TreeGrafter"/>
</dbReference>
<dbReference type="InterPro" id="IPR050109">
    <property type="entry name" value="HTH-type_TetR-like_transc_reg"/>
</dbReference>
<reference evidence="6 7" key="1">
    <citation type="submission" date="2018-10" db="EMBL/GenBank/DDBJ databases">
        <title>Phylogenomics of Brevibacillus.</title>
        <authorList>
            <person name="Dunlap C."/>
        </authorList>
    </citation>
    <scope>NUCLEOTIDE SEQUENCE [LARGE SCALE GENOMIC DNA]</scope>
    <source>
        <strain evidence="6 7">JCM 15085</strain>
    </source>
</reference>
<keyword evidence="1" id="KW-0805">Transcription regulation</keyword>
<dbReference type="RefSeq" id="WP_122913563.1">
    <property type="nucleotide sequence ID" value="NZ_RHHT01000026.1"/>
</dbReference>
<dbReference type="Gene3D" id="1.10.357.10">
    <property type="entry name" value="Tetracycline Repressor, domain 2"/>
    <property type="match status" value="1"/>
</dbReference>
<accession>A0A3M8CRQ8</accession>
<dbReference type="GO" id="GO:0045892">
    <property type="term" value="P:negative regulation of DNA-templated transcription"/>
    <property type="evidence" value="ECO:0007669"/>
    <property type="project" value="UniProtKB-ARBA"/>
</dbReference>
<evidence type="ECO:0000313" key="7">
    <source>
        <dbReference type="Proteomes" id="UP000281915"/>
    </source>
</evidence>
<dbReference type="PROSITE" id="PS50977">
    <property type="entry name" value="HTH_TETR_2"/>
    <property type="match status" value="1"/>
</dbReference>
<sequence>MSRRQGKKAEETRRNILSAAEELFMSRGYDAVTMREIAKKAGCSHTAIYIYFREKEVLLLELSLPLLKALKKQLDDIMDQEGHPHEILTTLCLALIRFGLTFRNTYPFLFTVKSSPVEATQPLLEINQIRLEIFAKFKLAIQHSLPFVEKDEQLLTNVHILFYTLHGIIVTHSFPGESPQERIDQLTPVFREACEVLISGFRSRYQAESFISTWTGMTEL</sequence>
<dbReference type="InterPro" id="IPR009057">
    <property type="entry name" value="Homeodomain-like_sf"/>
</dbReference>